<keyword evidence="2" id="KW-1185">Reference proteome</keyword>
<organism evidence="1 2">
    <name type="scientific">Parelaphostrongylus tenuis</name>
    <name type="common">Meningeal worm</name>
    <dbReference type="NCBI Taxonomy" id="148309"/>
    <lineage>
        <taxon>Eukaryota</taxon>
        <taxon>Metazoa</taxon>
        <taxon>Ecdysozoa</taxon>
        <taxon>Nematoda</taxon>
        <taxon>Chromadorea</taxon>
        <taxon>Rhabditida</taxon>
        <taxon>Rhabditina</taxon>
        <taxon>Rhabditomorpha</taxon>
        <taxon>Strongyloidea</taxon>
        <taxon>Metastrongylidae</taxon>
        <taxon>Parelaphostrongylus</taxon>
    </lineage>
</organism>
<evidence type="ECO:0000313" key="2">
    <source>
        <dbReference type="Proteomes" id="UP001196413"/>
    </source>
</evidence>
<dbReference type="EMBL" id="JAHQIW010000369">
    <property type="protein sequence ID" value="KAJ1347711.1"/>
    <property type="molecule type" value="Genomic_DNA"/>
</dbReference>
<protein>
    <submittedName>
        <fullName evidence="1">Uncharacterized protein</fullName>
    </submittedName>
</protein>
<evidence type="ECO:0000313" key="1">
    <source>
        <dbReference type="EMBL" id="KAJ1347711.1"/>
    </source>
</evidence>
<reference evidence="1" key="1">
    <citation type="submission" date="2021-06" db="EMBL/GenBank/DDBJ databases">
        <title>Parelaphostrongylus tenuis whole genome reference sequence.</title>
        <authorList>
            <person name="Garwood T.J."/>
            <person name="Larsen P.A."/>
            <person name="Fountain-Jones N.M."/>
            <person name="Garbe J.R."/>
            <person name="Macchietto M.G."/>
            <person name="Kania S.A."/>
            <person name="Gerhold R.W."/>
            <person name="Richards J.E."/>
            <person name="Wolf T.M."/>
        </authorList>
    </citation>
    <scope>NUCLEOTIDE SEQUENCE</scope>
    <source>
        <strain evidence="1">MNPRO001-30</strain>
        <tissue evidence="1">Meninges</tissue>
    </source>
</reference>
<gene>
    <name evidence="1" type="ORF">KIN20_002843</name>
</gene>
<comment type="caution">
    <text evidence="1">The sequence shown here is derived from an EMBL/GenBank/DDBJ whole genome shotgun (WGS) entry which is preliminary data.</text>
</comment>
<name>A0AAD5QI48_PARTN</name>
<proteinExistence type="predicted"/>
<accession>A0AAD5QI48</accession>
<dbReference type="Proteomes" id="UP001196413">
    <property type="component" value="Unassembled WGS sequence"/>
</dbReference>
<sequence length="83" mass="8886">MVFTTSTSAPARLPGGIATISDAVKSFVSRLVMQTIIDVLEQQGCRSGLPDAITSMILSQLMVQITYDPLKCKAVTVKSYCGM</sequence>
<dbReference type="AlphaFoldDB" id="A0AAD5QI48"/>